<organism evidence="2 3">
    <name type="scientific">Fusarium tricinctum</name>
    <dbReference type="NCBI Taxonomy" id="61284"/>
    <lineage>
        <taxon>Eukaryota</taxon>
        <taxon>Fungi</taxon>
        <taxon>Dikarya</taxon>
        <taxon>Ascomycota</taxon>
        <taxon>Pezizomycotina</taxon>
        <taxon>Sordariomycetes</taxon>
        <taxon>Hypocreomycetidae</taxon>
        <taxon>Hypocreales</taxon>
        <taxon>Nectriaceae</taxon>
        <taxon>Fusarium</taxon>
        <taxon>Fusarium tricinctum species complex</taxon>
    </lineage>
</organism>
<feature type="compositionally biased region" description="Low complexity" evidence="1">
    <location>
        <begin position="288"/>
        <end position="301"/>
    </location>
</feature>
<feature type="region of interest" description="Disordered" evidence="1">
    <location>
        <begin position="280"/>
        <end position="309"/>
    </location>
</feature>
<accession>A0A8K0W7Q3</accession>
<feature type="region of interest" description="Disordered" evidence="1">
    <location>
        <begin position="217"/>
        <end position="236"/>
    </location>
</feature>
<dbReference type="OrthoDB" id="3926760at2759"/>
<dbReference type="Proteomes" id="UP000813427">
    <property type="component" value="Unassembled WGS sequence"/>
</dbReference>
<proteinExistence type="predicted"/>
<name>A0A8K0W7Q3_9HYPO</name>
<feature type="region of interest" description="Disordered" evidence="1">
    <location>
        <begin position="171"/>
        <end position="198"/>
    </location>
</feature>
<sequence>MLSLTGLCFKASVSQFFPPLLGELFSSFTCSFSNTLTRCFVCFAAGSATLRTTCSIICVCLEMPHPLVATGAVVAVSVAVATAVAIFESPEVRRYADDVRRRIAIALHSIGEGIDPPHREPVFNRPEDADGFLESRRGVGAENGVDADEETRRRQREELLYWNMVMLGKQEKEQKVKESSDEPSRSMTDTPRRGSSFDDFLRQDEGAERGAFVFNTGADTRGADEGLRRRGDGPRGFSTLYTNPFADEHNIDHEELDDEVESIRHISPTNDEASDIYSATTQDREETPPAAAPIDTDPTPARSETASSATLEHEIGVDEYMTAGQEDHDEAYASIQAWAQNTSPEFYSPLPVTPSAPMSEPEIISDDGMMTPTDSVSLVGSGDDIANDAQSSREGENGRYFDVMSESSGMATPASWSEVGSVISESDAPIPVRQ</sequence>
<reference evidence="2" key="1">
    <citation type="journal article" date="2021" name="Nat. Commun.">
        <title>Genetic determinants of endophytism in the Arabidopsis root mycobiome.</title>
        <authorList>
            <person name="Mesny F."/>
            <person name="Miyauchi S."/>
            <person name="Thiergart T."/>
            <person name="Pickel B."/>
            <person name="Atanasova L."/>
            <person name="Karlsson M."/>
            <person name="Huettel B."/>
            <person name="Barry K.W."/>
            <person name="Haridas S."/>
            <person name="Chen C."/>
            <person name="Bauer D."/>
            <person name="Andreopoulos W."/>
            <person name="Pangilinan J."/>
            <person name="LaButti K."/>
            <person name="Riley R."/>
            <person name="Lipzen A."/>
            <person name="Clum A."/>
            <person name="Drula E."/>
            <person name="Henrissat B."/>
            <person name="Kohler A."/>
            <person name="Grigoriev I.V."/>
            <person name="Martin F.M."/>
            <person name="Hacquard S."/>
        </authorList>
    </citation>
    <scope>NUCLEOTIDE SEQUENCE</scope>
    <source>
        <strain evidence="2">MPI-SDFR-AT-0068</strain>
    </source>
</reference>
<comment type="caution">
    <text evidence="2">The sequence shown here is derived from an EMBL/GenBank/DDBJ whole genome shotgun (WGS) entry which is preliminary data.</text>
</comment>
<dbReference type="AlphaFoldDB" id="A0A8K0W7Q3"/>
<feature type="compositionally biased region" description="Basic and acidic residues" evidence="1">
    <location>
        <begin position="221"/>
        <end position="233"/>
    </location>
</feature>
<gene>
    <name evidence="2" type="ORF">BKA59DRAFT_481921</name>
</gene>
<evidence type="ECO:0000256" key="1">
    <source>
        <dbReference type="SAM" id="MobiDB-lite"/>
    </source>
</evidence>
<protein>
    <submittedName>
        <fullName evidence="2">Uncharacterized protein</fullName>
    </submittedName>
</protein>
<evidence type="ECO:0000313" key="2">
    <source>
        <dbReference type="EMBL" id="KAH7238338.1"/>
    </source>
</evidence>
<feature type="region of interest" description="Disordered" evidence="1">
    <location>
        <begin position="346"/>
        <end position="398"/>
    </location>
</feature>
<keyword evidence="3" id="KW-1185">Reference proteome</keyword>
<dbReference type="EMBL" id="JAGPXF010000006">
    <property type="protein sequence ID" value="KAH7238338.1"/>
    <property type="molecule type" value="Genomic_DNA"/>
</dbReference>
<feature type="region of interest" description="Disordered" evidence="1">
    <location>
        <begin position="410"/>
        <end position="434"/>
    </location>
</feature>
<evidence type="ECO:0000313" key="3">
    <source>
        <dbReference type="Proteomes" id="UP000813427"/>
    </source>
</evidence>